<dbReference type="OrthoDB" id="117129at2"/>
<protein>
    <submittedName>
        <fullName evidence="2">DUF695 domain-containing protein</fullName>
    </submittedName>
</protein>
<name>A0A6N6WD19_9BURK</name>
<comment type="caution">
    <text evidence="2">The sequence shown here is derived from an EMBL/GenBank/DDBJ whole genome shotgun (WGS) entry which is preliminary data.</text>
</comment>
<feature type="domain" description="DUF695" evidence="1">
    <location>
        <begin position="31"/>
        <end position="160"/>
    </location>
</feature>
<dbReference type="EMBL" id="VOSW01000032">
    <property type="protein sequence ID" value="KAE8758515.1"/>
    <property type="molecule type" value="Genomic_DNA"/>
</dbReference>
<dbReference type="Proteomes" id="UP000463700">
    <property type="component" value="Unassembled WGS sequence"/>
</dbReference>
<gene>
    <name evidence="2" type="ORF">FSO04_18495</name>
</gene>
<evidence type="ECO:0000313" key="3">
    <source>
        <dbReference type="Proteomes" id="UP000463700"/>
    </source>
</evidence>
<accession>A0A6N6WD19</accession>
<dbReference type="InterPro" id="IPR016097">
    <property type="entry name" value="DUF695"/>
</dbReference>
<evidence type="ECO:0000259" key="1">
    <source>
        <dbReference type="Pfam" id="PF05117"/>
    </source>
</evidence>
<sequence length="166" mass="19237">MTPVCHAYKSSFSPSWMPRTRTDNDMTTSVWTTATSKIESNGHVIIFRYIRDFGKDFDRLDNPIRVIIAWKYDSETGMPGADVREWMDSTEDALKLAVEEDEFASLVLVSTGENLREWTYYARSGDEFMVRLNKALGGRPKVPVNIHIGEDSQWATFDEFRRRVRE</sequence>
<dbReference type="Pfam" id="PF05117">
    <property type="entry name" value="DUF695"/>
    <property type="match status" value="1"/>
</dbReference>
<dbReference type="AlphaFoldDB" id="A0A6N6WD19"/>
<organism evidence="2 3">
    <name type="scientific">Paraburkholderia madseniana</name>
    <dbReference type="NCBI Taxonomy" id="2599607"/>
    <lineage>
        <taxon>Bacteria</taxon>
        <taxon>Pseudomonadati</taxon>
        <taxon>Pseudomonadota</taxon>
        <taxon>Betaproteobacteria</taxon>
        <taxon>Burkholderiales</taxon>
        <taxon>Burkholderiaceae</taxon>
        <taxon>Paraburkholderia</taxon>
    </lineage>
</organism>
<reference evidence="2 3" key="1">
    <citation type="journal article" date="2020" name="Int. J. Syst. Evol. Microbiol.">
        <title>Paraburkholderia madseniana sp. nov., a phenolic acid-degrading bacterium isolated from acidic forest soil.</title>
        <authorList>
            <person name="Wilhelm R.C."/>
            <person name="Murphy S.J.L."/>
            <person name="Feriancek N.M."/>
            <person name="Karasz D.C."/>
            <person name="DeRito C.M."/>
            <person name="Newman J.D."/>
            <person name="Buckley D.H."/>
        </authorList>
    </citation>
    <scope>NUCLEOTIDE SEQUENCE [LARGE SCALE GENOMIC DNA]</scope>
    <source>
        <strain evidence="2 3">RP11</strain>
    </source>
</reference>
<proteinExistence type="predicted"/>
<evidence type="ECO:0000313" key="2">
    <source>
        <dbReference type="EMBL" id="KAE8758515.1"/>
    </source>
</evidence>